<proteinExistence type="predicted"/>
<organism evidence="2 3">
    <name type="scientific">Paenibacillus larvae subsp. larvae</name>
    <dbReference type="NCBI Taxonomy" id="147375"/>
    <lineage>
        <taxon>Bacteria</taxon>
        <taxon>Bacillati</taxon>
        <taxon>Bacillota</taxon>
        <taxon>Bacilli</taxon>
        <taxon>Bacillales</taxon>
        <taxon>Paenibacillaceae</taxon>
        <taxon>Paenibacillus</taxon>
    </lineage>
</organism>
<evidence type="ECO:0000313" key="3">
    <source>
        <dbReference type="Proteomes" id="UP000239833"/>
    </source>
</evidence>
<evidence type="ECO:0008006" key="4">
    <source>
        <dbReference type="Google" id="ProtNLM"/>
    </source>
</evidence>
<dbReference type="EMBL" id="CP019657">
    <property type="protein sequence ID" value="AVF28979.1"/>
    <property type="molecule type" value="Genomic_DNA"/>
</dbReference>
<dbReference type="GeneID" id="64221133"/>
<accession>A0A2L1UK91</accession>
<reference evidence="3" key="1">
    <citation type="submission" date="2017-02" db="EMBL/GenBank/DDBJ databases">
        <title>Delineation of Paenibacillus larvae strains originating from foulbrood outbreaks.</title>
        <authorList>
            <person name="Beims H."/>
            <person name="Bunk B."/>
            <person name="Sproeer C."/>
            <person name="Mohr K.I."/>
            <person name="Pradella S."/>
            <person name="Guenther G."/>
            <person name="Rohde M."/>
            <person name="von der Ohe W."/>
            <person name="Steinert M."/>
        </authorList>
    </citation>
    <scope>NUCLEOTIDE SEQUENCE [LARGE SCALE GENOMIC DNA]</scope>
    <source>
        <strain evidence="3">Eric_III</strain>
        <plasmid evidence="3">Plasmid unnamed2</plasmid>
    </source>
</reference>
<feature type="coiled-coil region" evidence="1">
    <location>
        <begin position="10"/>
        <end position="68"/>
    </location>
</feature>
<protein>
    <recommendedName>
        <fullName evidence="4">Mobilization protein</fullName>
    </recommendedName>
</protein>
<gene>
    <name evidence="2" type="ORF">ERICIII_04978</name>
</gene>
<keyword evidence="1" id="KW-0175">Coiled coil</keyword>
<dbReference type="RefSeq" id="WP_077997713.1">
    <property type="nucleotide sequence ID" value="NZ_CP019657.1"/>
</dbReference>
<name>A0A2L1UK91_9BACL</name>
<keyword evidence="2" id="KW-0614">Plasmid</keyword>
<evidence type="ECO:0000256" key="1">
    <source>
        <dbReference type="SAM" id="Coils"/>
    </source>
</evidence>
<geneLocation type="plasmid" evidence="2">
    <name>unnamed2</name>
</geneLocation>
<sequence length="131" mass="15453">MARRSEDKIISELNEKVKKLQYRKLQLKKGHSKVTGKEPTIGEVELKLSQLQAQKERLEQRLSNKERKLRTRRLIQIGAILEKNFGLKSIEETETVATAFRDQVQRFLEIHRENELEKQIHSAKINTNDNY</sequence>
<evidence type="ECO:0000313" key="2">
    <source>
        <dbReference type="EMBL" id="AVF28979.1"/>
    </source>
</evidence>
<dbReference type="Proteomes" id="UP000239833">
    <property type="component" value="Plasmid unnamed2"/>
</dbReference>
<dbReference type="AlphaFoldDB" id="A0A2L1UK91"/>